<protein>
    <submittedName>
        <fullName evidence="1">Uncharacterized protein</fullName>
    </submittedName>
</protein>
<sequence>MRSYDSLPDIPFRCKMSKSGSHEIPCRTVLLFKFCFETPCYTHPHFSFTLPTADFPFYFQHDLASKRGPNLGRPFDLAATFVRGQKLNRRMRCWILSSVESQLPQAAIAFSCPCSENSSLD</sequence>
<accession>A0A4Y2K653</accession>
<dbReference type="Proteomes" id="UP000499080">
    <property type="component" value="Unassembled WGS sequence"/>
</dbReference>
<comment type="caution">
    <text evidence="1">The sequence shown here is derived from an EMBL/GenBank/DDBJ whole genome shotgun (WGS) entry which is preliminary data.</text>
</comment>
<proteinExistence type="predicted"/>
<organism evidence="1 2">
    <name type="scientific">Araneus ventricosus</name>
    <name type="common">Orbweaver spider</name>
    <name type="synonym">Epeira ventricosa</name>
    <dbReference type="NCBI Taxonomy" id="182803"/>
    <lineage>
        <taxon>Eukaryota</taxon>
        <taxon>Metazoa</taxon>
        <taxon>Ecdysozoa</taxon>
        <taxon>Arthropoda</taxon>
        <taxon>Chelicerata</taxon>
        <taxon>Arachnida</taxon>
        <taxon>Araneae</taxon>
        <taxon>Araneomorphae</taxon>
        <taxon>Entelegynae</taxon>
        <taxon>Araneoidea</taxon>
        <taxon>Araneidae</taxon>
        <taxon>Araneus</taxon>
    </lineage>
</organism>
<dbReference type="EMBL" id="BGPR01113322">
    <property type="protein sequence ID" value="GBM97694.1"/>
    <property type="molecule type" value="Genomic_DNA"/>
</dbReference>
<reference evidence="1 2" key="1">
    <citation type="journal article" date="2019" name="Sci. Rep.">
        <title>Orb-weaving spider Araneus ventricosus genome elucidates the spidroin gene catalogue.</title>
        <authorList>
            <person name="Kono N."/>
            <person name="Nakamura H."/>
            <person name="Ohtoshi R."/>
            <person name="Moran D.A.P."/>
            <person name="Shinohara A."/>
            <person name="Yoshida Y."/>
            <person name="Fujiwara M."/>
            <person name="Mori M."/>
            <person name="Tomita M."/>
            <person name="Arakawa K."/>
        </authorList>
    </citation>
    <scope>NUCLEOTIDE SEQUENCE [LARGE SCALE GENOMIC DNA]</scope>
</reference>
<evidence type="ECO:0000313" key="1">
    <source>
        <dbReference type="EMBL" id="GBM97694.1"/>
    </source>
</evidence>
<dbReference type="AlphaFoldDB" id="A0A4Y2K653"/>
<evidence type="ECO:0000313" key="2">
    <source>
        <dbReference type="Proteomes" id="UP000499080"/>
    </source>
</evidence>
<gene>
    <name evidence="1" type="ORF">AVEN_137756_1</name>
</gene>
<name>A0A4Y2K653_ARAVE</name>
<keyword evidence="2" id="KW-1185">Reference proteome</keyword>